<evidence type="ECO:0000256" key="5">
    <source>
        <dbReference type="HAMAP-Rule" id="MF_01197"/>
    </source>
</evidence>
<dbReference type="InterPro" id="IPR038594">
    <property type="entry name" value="SepF-like_sf"/>
</dbReference>
<evidence type="ECO:0000256" key="4">
    <source>
        <dbReference type="ARBA" id="ARBA00044936"/>
    </source>
</evidence>
<feature type="compositionally biased region" description="Low complexity" evidence="6">
    <location>
        <begin position="28"/>
        <end position="38"/>
    </location>
</feature>
<accession>A0AAF0BUB4</accession>
<comment type="subcellular location">
    <subcellularLocation>
        <location evidence="5">Cytoplasm</location>
    </subcellularLocation>
    <text evidence="5">Localizes to the division site, in a FtsZ-dependent manner.</text>
</comment>
<gene>
    <name evidence="5" type="primary">sepF</name>
    <name evidence="7" type="ORF">PO878_11965</name>
</gene>
<dbReference type="GO" id="GO:0043093">
    <property type="term" value="P:FtsZ-dependent cytokinesis"/>
    <property type="evidence" value="ECO:0007669"/>
    <property type="project" value="UniProtKB-UniRule"/>
</dbReference>
<evidence type="ECO:0000313" key="8">
    <source>
        <dbReference type="Proteomes" id="UP001216390"/>
    </source>
</evidence>
<reference evidence="7" key="1">
    <citation type="submission" date="2023-01" db="EMBL/GenBank/DDBJ databases">
        <title>The diversity of Class Acidimicrobiia in South China Sea sediment environments and the proposal of Iamia marina sp. nov., a novel species of the genus Iamia.</title>
        <authorList>
            <person name="He Y."/>
            <person name="Tian X."/>
        </authorList>
    </citation>
    <scope>NUCLEOTIDE SEQUENCE</scope>
    <source>
        <strain evidence="7">DSM 19957</strain>
    </source>
</reference>
<dbReference type="Gene3D" id="3.30.110.150">
    <property type="entry name" value="SepF-like protein"/>
    <property type="match status" value="1"/>
</dbReference>
<dbReference type="GO" id="GO:0005737">
    <property type="term" value="C:cytoplasm"/>
    <property type="evidence" value="ECO:0007669"/>
    <property type="project" value="UniProtKB-SubCell"/>
</dbReference>
<dbReference type="KEGG" id="ima:PO878_11965"/>
<dbReference type="GO" id="GO:0000917">
    <property type="term" value="P:division septum assembly"/>
    <property type="evidence" value="ECO:0007669"/>
    <property type="project" value="UniProtKB-KW"/>
</dbReference>
<dbReference type="Pfam" id="PF04472">
    <property type="entry name" value="SepF"/>
    <property type="match status" value="1"/>
</dbReference>
<evidence type="ECO:0000256" key="3">
    <source>
        <dbReference type="ARBA" id="ARBA00023306"/>
    </source>
</evidence>
<keyword evidence="8" id="KW-1185">Reference proteome</keyword>
<evidence type="ECO:0000313" key="7">
    <source>
        <dbReference type="EMBL" id="WCO65214.1"/>
    </source>
</evidence>
<keyword evidence="1 5" id="KW-0132">Cell division</keyword>
<proteinExistence type="inferred from homology"/>
<comment type="function">
    <text evidence="4 5">Cell division protein that is part of the divisome complex and is recruited early to the Z-ring. Probably stimulates Z-ring formation, perhaps through the cross-linking of FtsZ protofilaments. Its function overlaps with FtsA.</text>
</comment>
<comment type="similarity">
    <text evidence="5">Belongs to the SepF family.</text>
</comment>
<evidence type="ECO:0000256" key="2">
    <source>
        <dbReference type="ARBA" id="ARBA00023210"/>
    </source>
</evidence>
<dbReference type="PANTHER" id="PTHR35798">
    <property type="entry name" value="CELL DIVISION PROTEIN SEPF"/>
    <property type="match status" value="1"/>
</dbReference>
<keyword evidence="5" id="KW-0963">Cytoplasm</keyword>
<sequence length="203" mass="21880">MATMWRKAMLYLGLGPDEEYDDYDPGYDDPAPASRPSRPVAPPPSHHVDPEPSPASAVGAVRPMTPVRQSEPAGDFASQVGAAGGLGRIEGGTGSGLGATPRPKVVRPMPVASSARPRLVVPTHFNQAQEVADTFKGDQPVVMNLRHADREVSRRLIDFSSGLCYGLGGRMDKLDSQVYLLSPANIEVSEDERERLSQRGYED</sequence>
<feature type="region of interest" description="Disordered" evidence="6">
    <location>
        <begin position="18"/>
        <end position="105"/>
    </location>
</feature>
<evidence type="ECO:0000256" key="6">
    <source>
        <dbReference type="SAM" id="MobiDB-lite"/>
    </source>
</evidence>
<dbReference type="RefSeq" id="WP_272734739.1">
    <property type="nucleotide sequence ID" value="NZ_CP116942.1"/>
</dbReference>
<keyword evidence="2 5" id="KW-0717">Septation</keyword>
<comment type="subunit">
    <text evidence="5">Homodimer. Interacts with FtsZ.</text>
</comment>
<dbReference type="HAMAP" id="MF_01197">
    <property type="entry name" value="SepF"/>
    <property type="match status" value="1"/>
</dbReference>
<organism evidence="7 8">
    <name type="scientific">Iamia majanohamensis</name>
    <dbReference type="NCBI Taxonomy" id="467976"/>
    <lineage>
        <taxon>Bacteria</taxon>
        <taxon>Bacillati</taxon>
        <taxon>Actinomycetota</taxon>
        <taxon>Acidimicrobiia</taxon>
        <taxon>Acidimicrobiales</taxon>
        <taxon>Iamiaceae</taxon>
        <taxon>Iamia</taxon>
    </lineage>
</organism>
<dbReference type="AlphaFoldDB" id="A0AAF0BUB4"/>
<evidence type="ECO:0000256" key="1">
    <source>
        <dbReference type="ARBA" id="ARBA00022618"/>
    </source>
</evidence>
<feature type="compositionally biased region" description="Acidic residues" evidence="6">
    <location>
        <begin position="18"/>
        <end position="27"/>
    </location>
</feature>
<name>A0AAF0BUB4_9ACTN</name>
<dbReference type="Proteomes" id="UP001216390">
    <property type="component" value="Chromosome"/>
</dbReference>
<protein>
    <recommendedName>
        <fullName evidence="5">Cell division protein SepF</fullName>
    </recommendedName>
</protein>
<dbReference type="InterPro" id="IPR023052">
    <property type="entry name" value="Cell_div_SepF"/>
</dbReference>
<feature type="compositionally biased region" description="Gly residues" evidence="6">
    <location>
        <begin position="82"/>
        <end position="97"/>
    </location>
</feature>
<dbReference type="InterPro" id="IPR007561">
    <property type="entry name" value="Cell_div_SepF/SepF-rel"/>
</dbReference>
<keyword evidence="3 5" id="KW-0131">Cell cycle</keyword>
<dbReference type="PANTHER" id="PTHR35798:SF1">
    <property type="entry name" value="CELL DIVISION PROTEIN SEPF"/>
    <property type="match status" value="1"/>
</dbReference>
<dbReference type="EMBL" id="CP116942">
    <property type="protein sequence ID" value="WCO65214.1"/>
    <property type="molecule type" value="Genomic_DNA"/>
</dbReference>